<organism evidence="5 6">
    <name type="scientific">Adhaeribacter aerolatus</name>
    <dbReference type="NCBI Taxonomy" id="670289"/>
    <lineage>
        <taxon>Bacteria</taxon>
        <taxon>Pseudomonadati</taxon>
        <taxon>Bacteroidota</taxon>
        <taxon>Cytophagia</taxon>
        <taxon>Cytophagales</taxon>
        <taxon>Hymenobacteraceae</taxon>
        <taxon>Adhaeribacter</taxon>
    </lineage>
</organism>
<dbReference type="InterPro" id="IPR019819">
    <property type="entry name" value="Carboxylesterase_B_CS"/>
</dbReference>
<dbReference type="PROSITE" id="PS00941">
    <property type="entry name" value="CARBOXYLESTERASE_B_2"/>
    <property type="match status" value="1"/>
</dbReference>
<sequence>MKSIKILSLACLLAVAWLPVSLAQTKTSGSPAANQVKTANGLLAGTTEKSGIRSFKGVPFAAAPVGDLRWREPQPAKNWQGVRKATQFGPRAMQLALFGDMNFRSNGMNEDCLYLNVWTPAKTGQERLPVLVYFYGGGFVAGDGSEPRYDGESMAQKGIVAVTVNYRLGVFGFMTHPELTKESPNKASGNYGLLDQSAALKWVKQNIAAFGGDPNKVTIAGESAGSFSVSAQMASPLSKNLIAGAIGESGSLLSLQPTTALAQAEQNGVTFATGLGATSLAALRALPADQILQATSKPGTPRFSVVVDGYFFPKAPSEIFTSGQQAKVPLLAGWNSEESGYRAILGQEAPTAENYKKALEKQFGERAGEVLKLYPATTEDEVIQAATALAGDRFIGYSTWKWIDVHSQTSGKPVYRYMYSRPRPEMTPEMGNATAGLAGGVIRNADPNAKKTPPARGAVHSAEIEYAMGNLATNKVYAWTPDDHKVSALMQNYFANFIKTGNPNGKGLPTWPALKPGSPASVMNIDVNTRLETDKTRERYLLLENMAKK</sequence>
<feature type="chain" id="PRO_5022253750" description="Carboxylic ester hydrolase" evidence="3">
    <location>
        <begin position="24"/>
        <end position="549"/>
    </location>
</feature>
<dbReference type="InterPro" id="IPR019826">
    <property type="entry name" value="Carboxylesterase_B_AS"/>
</dbReference>
<dbReference type="PANTHER" id="PTHR11559">
    <property type="entry name" value="CARBOXYLESTERASE"/>
    <property type="match status" value="1"/>
</dbReference>
<accession>A0A512AV42</accession>
<reference evidence="5 6" key="1">
    <citation type="submission" date="2019-07" db="EMBL/GenBank/DDBJ databases">
        <title>Whole genome shotgun sequence of Adhaeribacter aerolatus NBRC 106133.</title>
        <authorList>
            <person name="Hosoyama A."/>
            <person name="Uohara A."/>
            <person name="Ohji S."/>
            <person name="Ichikawa N."/>
        </authorList>
    </citation>
    <scope>NUCLEOTIDE SEQUENCE [LARGE SCALE GENOMIC DNA]</scope>
    <source>
        <strain evidence="5 6">NBRC 106133</strain>
    </source>
</reference>
<dbReference type="InterPro" id="IPR050309">
    <property type="entry name" value="Type-B_Carboxylest/Lipase"/>
</dbReference>
<dbReference type="InterPro" id="IPR029058">
    <property type="entry name" value="AB_hydrolase_fold"/>
</dbReference>
<name>A0A512AV42_9BACT</name>
<feature type="signal peptide" evidence="3">
    <location>
        <begin position="1"/>
        <end position="23"/>
    </location>
</feature>
<dbReference type="Gene3D" id="3.40.50.1820">
    <property type="entry name" value="alpha/beta hydrolase"/>
    <property type="match status" value="1"/>
</dbReference>
<evidence type="ECO:0000256" key="1">
    <source>
        <dbReference type="ARBA" id="ARBA00005964"/>
    </source>
</evidence>
<dbReference type="Pfam" id="PF00135">
    <property type="entry name" value="COesterase"/>
    <property type="match status" value="1"/>
</dbReference>
<evidence type="ECO:0000313" key="5">
    <source>
        <dbReference type="EMBL" id="GEO03596.1"/>
    </source>
</evidence>
<dbReference type="AlphaFoldDB" id="A0A512AV42"/>
<evidence type="ECO:0000256" key="3">
    <source>
        <dbReference type="RuleBase" id="RU361235"/>
    </source>
</evidence>
<keyword evidence="6" id="KW-1185">Reference proteome</keyword>
<comment type="similarity">
    <text evidence="1 3">Belongs to the type-B carboxylesterase/lipase family.</text>
</comment>
<gene>
    <name evidence="5" type="ORF">AAE02nite_12600</name>
</gene>
<dbReference type="GO" id="GO:0016787">
    <property type="term" value="F:hydrolase activity"/>
    <property type="evidence" value="ECO:0007669"/>
    <property type="project" value="UniProtKB-KW"/>
</dbReference>
<dbReference type="PROSITE" id="PS00122">
    <property type="entry name" value="CARBOXYLESTERASE_B_1"/>
    <property type="match status" value="1"/>
</dbReference>
<dbReference type="EMBL" id="BJYS01000006">
    <property type="protein sequence ID" value="GEO03596.1"/>
    <property type="molecule type" value="Genomic_DNA"/>
</dbReference>
<dbReference type="RefSeq" id="WP_174761924.1">
    <property type="nucleotide sequence ID" value="NZ_BJYS01000006.1"/>
</dbReference>
<evidence type="ECO:0000313" key="6">
    <source>
        <dbReference type="Proteomes" id="UP000321532"/>
    </source>
</evidence>
<protein>
    <recommendedName>
        <fullName evidence="3">Carboxylic ester hydrolase</fullName>
        <ecNumber evidence="3">3.1.1.-</ecNumber>
    </recommendedName>
</protein>
<dbReference type="Proteomes" id="UP000321532">
    <property type="component" value="Unassembled WGS sequence"/>
</dbReference>
<comment type="caution">
    <text evidence="5">The sequence shown here is derived from an EMBL/GenBank/DDBJ whole genome shotgun (WGS) entry which is preliminary data.</text>
</comment>
<dbReference type="InterPro" id="IPR002018">
    <property type="entry name" value="CarbesteraseB"/>
</dbReference>
<dbReference type="EC" id="3.1.1.-" evidence="3"/>
<feature type="domain" description="Carboxylesterase type B" evidence="4">
    <location>
        <begin position="34"/>
        <end position="534"/>
    </location>
</feature>
<evidence type="ECO:0000259" key="4">
    <source>
        <dbReference type="Pfam" id="PF00135"/>
    </source>
</evidence>
<evidence type="ECO:0000256" key="2">
    <source>
        <dbReference type="ARBA" id="ARBA00022801"/>
    </source>
</evidence>
<keyword evidence="3" id="KW-0732">Signal</keyword>
<dbReference type="SUPFAM" id="SSF53474">
    <property type="entry name" value="alpha/beta-Hydrolases"/>
    <property type="match status" value="1"/>
</dbReference>
<keyword evidence="2 3" id="KW-0378">Hydrolase</keyword>
<proteinExistence type="inferred from homology"/>